<reference evidence="1 2" key="1">
    <citation type="submission" date="2021-06" db="EMBL/GenBank/DDBJ databases">
        <authorList>
            <person name="Palmer J.M."/>
        </authorList>
    </citation>
    <scope>NUCLEOTIDE SEQUENCE [LARGE SCALE GENOMIC DNA]</scope>
    <source>
        <strain evidence="1 2">CL_MEX2019</strain>
        <tissue evidence="1">Muscle</tissue>
    </source>
</reference>
<evidence type="ECO:0000313" key="1">
    <source>
        <dbReference type="EMBL" id="MED6264629.1"/>
    </source>
</evidence>
<feature type="non-terminal residue" evidence="1">
    <location>
        <position position="1"/>
    </location>
</feature>
<evidence type="ECO:0000313" key="2">
    <source>
        <dbReference type="Proteomes" id="UP001352852"/>
    </source>
</evidence>
<gene>
    <name evidence="1" type="ORF">CHARACLAT_016716</name>
</gene>
<protein>
    <submittedName>
        <fullName evidence="1">Uncharacterized protein</fullName>
    </submittedName>
</protein>
<sequence>PTKTRNKRHHWTDPMRTSQISWFVLEAVDYRLFRTQAATRQGLTHAEELDPGHEQV</sequence>
<comment type="caution">
    <text evidence="1">The sequence shown here is derived from an EMBL/GenBank/DDBJ whole genome shotgun (WGS) entry which is preliminary data.</text>
</comment>
<organism evidence="1 2">
    <name type="scientific">Characodon lateralis</name>
    <dbReference type="NCBI Taxonomy" id="208331"/>
    <lineage>
        <taxon>Eukaryota</taxon>
        <taxon>Metazoa</taxon>
        <taxon>Chordata</taxon>
        <taxon>Craniata</taxon>
        <taxon>Vertebrata</taxon>
        <taxon>Euteleostomi</taxon>
        <taxon>Actinopterygii</taxon>
        <taxon>Neopterygii</taxon>
        <taxon>Teleostei</taxon>
        <taxon>Neoteleostei</taxon>
        <taxon>Acanthomorphata</taxon>
        <taxon>Ovalentaria</taxon>
        <taxon>Atherinomorphae</taxon>
        <taxon>Cyprinodontiformes</taxon>
        <taxon>Goodeidae</taxon>
        <taxon>Characodon</taxon>
    </lineage>
</organism>
<accession>A0ABU7CRX9</accession>
<proteinExistence type="predicted"/>
<name>A0ABU7CRX9_9TELE</name>
<dbReference type="Proteomes" id="UP001352852">
    <property type="component" value="Unassembled WGS sequence"/>
</dbReference>
<dbReference type="EMBL" id="JAHUTJ010001365">
    <property type="protein sequence ID" value="MED6264629.1"/>
    <property type="molecule type" value="Genomic_DNA"/>
</dbReference>
<keyword evidence="2" id="KW-1185">Reference proteome</keyword>